<dbReference type="Pfam" id="PF04545">
    <property type="entry name" value="Sigma70_r4"/>
    <property type="match status" value="1"/>
</dbReference>
<dbReference type="InterPro" id="IPR041619">
    <property type="entry name" value="NAPRTase_C"/>
</dbReference>
<dbReference type="GO" id="GO:0016757">
    <property type="term" value="F:glycosyltransferase activity"/>
    <property type="evidence" value="ECO:0007669"/>
    <property type="project" value="UniProtKB-KW"/>
</dbReference>
<dbReference type="EMBL" id="JATAAI010000001">
    <property type="protein sequence ID" value="KAK1748287.1"/>
    <property type="molecule type" value="Genomic_DNA"/>
</dbReference>
<feature type="region of interest" description="Disordered" evidence="16">
    <location>
        <begin position="430"/>
        <end position="470"/>
    </location>
</feature>
<dbReference type="GO" id="GO:0016987">
    <property type="term" value="F:sigma factor activity"/>
    <property type="evidence" value="ECO:0007669"/>
    <property type="project" value="InterPro"/>
</dbReference>
<dbReference type="InterPro" id="IPR013324">
    <property type="entry name" value="RNA_pol_sigma_r3/r4-like"/>
</dbReference>
<comment type="caution">
    <text evidence="18">The sequence shown here is derived from an EMBL/GenBank/DDBJ whole genome shotgun (WGS) entry which is preliminary data.</text>
</comment>
<comment type="function">
    <text evidence="13">Catalyzes the first step in the biosynthesis of NAD from nicotinic acid, the ATP-dependent synthesis of beta-nicotinate D-ribonucleotide from nicotinate and 5-phospho-D-ribose 1-phosphate. Helps prevent cellular oxidative stress via its role in NAD biosynthesis.</text>
</comment>
<dbReference type="PROSITE" id="PS00716">
    <property type="entry name" value="SIGMA70_2"/>
    <property type="match status" value="1"/>
</dbReference>
<dbReference type="Gene3D" id="3.20.20.70">
    <property type="entry name" value="Aldolase class I"/>
    <property type="match status" value="1"/>
</dbReference>
<evidence type="ECO:0000256" key="7">
    <source>
        <dbReference type="ARBA" id="ARBA00022598"/>
    </source>
</evidence>
<dbReference type="Gene3D" id="1.10.10.10">
    <property type="entry name" value="Winged helix-like DNA-binding domain superfamily/Winged helix DNA-binding domain"/>
    <property type="match status" value="2"/>
</dbReference>
<dbReference type="InterPro" id="IPR009042">
    <property type="entry name" value="RNA_pol_sigma70_r1_2"/>
</dbReference>
<evidence type="ECO:0000256" key="4">
    <source>
        <dbReference type="ARBA" id="ARBA00010897"/>
    </source>
</evidence>
<comment type="pathway">
    <text evidence="3">Cofactor biosynthesis; NAD(+) biosynthesis; nicotinate D-ribonucleotide from nicotinate: step 1/1.</text>
</comment>
<evidence type="ECO:0000256" key="11">
    <source>
        <dbReference type="ARBA" id="ARBA00022842"/>
    </source>
</evidence>
<comment type="catalytic activity">
    <reaction evidence="14">
        <text>5-phospho-alpha-D-ribose 1-diphosphate + nicotinate + ATP + H2O = nicotinate beta-D-ribonucleotide + ADP + phosphate + diphosphate</text>
        <dbReference type="Rhea" id="RHEA:36163"/>
        <dbReference type="ChEBI" id="CHEBI:15377"/>
        <dbReference type="ChEBI" id="CHEBI:30616"/>
        <dbReference type="ChEBI" id="CHEBI:32544"/>
        <dbReference type="ChEBI" id="CHEBI:33019"/>
        <dbReference type="ChEBI" id="CHEBI:43474"/>
        <dbReference type="ChEBI" id="CHEBI:57502"/>
        <dbReference type="ChEBI" id="CHEBI:58017"/>
        <dbReference type="ChEBI" id="CHEBI:456216"/>
        <dbReference type="EC" id="6.3.4.21"/>
    </reaction>
</comment>
<dbReference type="EC" id="6.3.4.21" evidence="5"/>
<evidence type="ECO:0000256" key="14">
    <source>
        <dbReference type="ARBA" id="ARBA00048668"/>
    </source>
</evidence>
<comment type="similarity">
    <text evidence="4">Belongs to the NAPRTase family.</text>
</comment>
<organism evidence="18 19">
    <name type="scientific">Skeletonema marinoi</name>
    <dbReference type="NCBI Taxonomy" id="267567"/>
    <lineage>
        <taxon>Eukaryota</taxon>
        <taxon>Sar</taxon>
        <taxon>Stramenopiles</taxon>
        <taxon>Ochrophyta</taxon>
        <taxon>Bacillariophyta</taxon>
        <taxon>Coscinodiscophyceae</taxon>
        <taxon>Thalassiosirophycidae</taxon>
        <taxon>Thalassiosirales</taxon>
        <taxon>Skeletonemataceae</taxon>
        <taxon>Skeletonema</taxon>
        <taxon>Skeletonema marinoi-dohrnii complex</taxon>
    </lineage>
</organism>
<dbReference type="GO" id="GO:0005829">
    <property type="term" value="C:cytosol"/>
    <property type="evidence" value="ECO:0007669"/>
    <property type="project" value="TreeGrafter"/>
</dbReference>
<proteinExistence type="inferred from homology"/>
<dbReference type="PANTHER" id="PTHR11098:SF1">
    <property type="entry name" value="NICOTINATE PHOSPHORIBOSYLTRANSFERASE"/>
    <property type="match status" value="1"/>
</dbReference>
<keyword evidence="15" id="KW-0175">Coiled coil</keyword>
<dbReference type="Pfam" id="PF00140">
    <property type="entry name" value="Sigma70_r1_2"/>
    <property type="match status" value="1"/>
</dbReference>
<evidence type="ECO:0000256" key="16">
    <source>
        <dbReference type="SAM" id="MobiDB-lite"/>
    </source>
</evidence>
<dbReference type="FunFam" id="3.20.20.70:FF:000155">
    <property type="entry name" value="Nicotinate phosphoribosyltransferase"/>
    <property type="match status" value="1"/>
</dbReference>
<dbReference type="InterPro" id="IPR036388">
    <property type="entry name" value="WH-like_DNA-bd_sf"/>
</dbReference>
<dbReference type="InterPro" id="IPR007624">
    <property type="entry name" value="RNA_pol_sigma70_r3"/>
</dbReference>
<dbReference type="Pfam" id="PF04539">
    <property type="entry name" value="Sigma70_r3"/>
    <property type="match status" value="1"/>
</dbReference>
<feature type="region of interest" description="Disordered" evidence="16">
    <location>
        <begin position="68"/>
        <end position="112"/>
    </location>
</feature>
<feature type="non-terminal residue" evidence="18">
    <location>
        <position position="1"/>
    </location>
</feature>
<feature type="coiled-coil region" evidence="15">
    <location>
        <begin position="153"/>
        <end position="180"/>
    </location>
</feature>
<feature type="region of interest" description="Disordered" evidence="16">
    <location>
        <begin position="18"/>
        <end position="44"/>
    </location>
</feature>
<keyword evidence="9" id="KW-0808">Transferase</keyword>
<feature type="domain" description="RNA polymerase sigma-70" evidence="17">
    <location>
        <begin position="303"/>
        <end position="329"/>
    </location>
</feature>
<dbReference type="AlphaFoldDB" id="A0AAD9DIC6"/>
<dbReference type="InterPro" id="IPR041525">
    <property type="entry name" value="N/Namide_PRibTrfase"/>
</dbReference>
<keyword evidence="7 18" id="KW-0436">Ligase</keyword>
<evidence type="ECO:0000256" key="8">
    <source>
        <dbReference type="ARBA" id="ARBA00022642"/>
    </source>
</evidence>
<evidence type="ECO:0000256" key="2">
    <source>
        <dbReference type="ARBA" id="ARBA00001946"/>
    </source>
</evidence>
<dbReference type="InterPro" id="IPR000943">
    <property type="entry name" value="RNA_pol_sigma70"/>
</dbReference>
<dbReference type="SUPFAM" id="SSF88659">
    <property type="entry name" value="Sigma3 and sigma4 domains of RNA polymerase sigma factors"/>
    <property type="match status" value="2"/>
</dbReference>
<feature type="region of interest" description="Disordered" evidence="16">
    <location>
        <begin position="219"/>
        <end position="258"/>
    </location>
</feature>
<evidence type="ECO:0000313" key="18">
    <source>
        <dbReference type="EMBL" id="KAK1748287.1"/>
    </source>
</evidence>
<dbReference type="CDD" id="cd06171">
    <property type="entry name" value="Sigma70_r4"/>
    <property type="match status" value="1"/>
</dbReference>
<keyword evidence="18" id="KW-0328">Glycosyltransferase</keyword>
<keyword evidence="6" id="KW-0597">Phosphoprotein</keyword>
<keyword evidence="10" id="KW-0479">Metal-binding</keyword>
<dbReference type="InterPro" id="IPR036068">
    <property type="entry name" value="Nicotinate_pribotase-like_C"/>
</dbReference>
<evidence type="ECO:0000256" key="10">
    <source>
        <dbReference type="ARBA" id="ARBA00022723"/>
    </source>
</evidence>
<dbReference type="GO" id="GO:0034355">
    <property type="term" value="P:NAD+ biosynthetic process via the salvage pathway"/>
    <property type="evidence" value="ECO:0007669"/>
    <property type="project" value="TreeGrafter"/>
</dbReference>
<dbReference type="PRINTS" id="PR00046">
    <property type="entry name" value="SIGMA70FCT"/>
</dbReference>
<gene>
    <name evidence="18" type="ORF">QTG54_000226</name>
</gene>
<keyword evidence="19" id="KW-1185">Reference proteome</keyword>
<evidence type="ECO:0000256" key="12">
    <source>
        <dbReference type="ARBA" id="ARBA00023211"/>
    </source>
</evidence>
<evidence type="ECO:0000256" key="1">
    <source>
        <dbReference type="ARBA" id="ARBA00001936"/>
    </source>
</evidence>
<dbReference type="Gene3D" id="3.20.140.10">
    <property type="entry name" value="nicotinate phosphoribosyltransferase"/>
    <property type="match status" value="2"/>
</dbReference>
<dbReference type="InterPro" id="IPR007630">
    <property type="entry name" value="RNA_pol_sigma70_r4"/>
</dbReference>
<comment type="cofactor">
    <cofactor evidence="1">
        <name>Mn(2+)</name>
        <dbReference type="ChEBI" id="CHEBI:29035"/>
    </cofactor>
</comment>
<evidence type="ECO:0000256" key="13">
    <source>
        <dbReference type="ARBA" id="ARBA00023426"/>
    </source>
</evidence>
<sequence>TTIPYNNALVVRPGFSFVPRASPNSPPVQQQSSLSRRTTPLMSTLTSQDQALEAETNPIQYDDLDFSNNDIFGDGGGSEQTPPPKKATATKSRQKIETSRVPQHSAAGQRNVEETVGRRIRANVRETGFDSMKYYMKTMGNHDLLQKNEEIILAREIQILIKWEELREELESELLRWAERDLQNELGRDPTKEEVAFKVGIKPDKIEFLKRASVGSVSMEQELGSGKTKGSGAGTGGAKGGASGSERSFTLGDTLGDPDQKPVDMAQYRMLQDDVGRLICTLNAREQAVIRMRFGLDDGKAKTLEEIGKKFSVTRERIRQIEARALHKLRQPYRNHTVKCYANELSRWPMPFFDDYLANLDCSEVIVHSMKEGSMVFPRVPLITVTAPLGIGNLIETTMLTLVNYPSLVATNASRMVVAARGQFWEQTAGASLPRSMTPPESPRAGALSSAKPRKSMQLSEGGPSDFTRRKPKCVEFGLRRAQGPDGGFSASKYSHVGGFHATSNVLAGKLLNLPIGGTHAHSFVMSYTSLDLVQDAKVQRVDNGEMVLLLPLVRKYQAELEWHDTNEGEMAAFIGYASSFPNSFLCLIDTYDTLQSGLRNFILVALALNDLGHTPRGIRLDSGDLSYLSLECEYLFHEIGDRFNRSFFYDLDIVASNDINEAVLHSLNKQGHAITMFGIGTNLVTCQNQPALGCVYKLVEIDGEPRIKLSNDLDKVLIPGQKIAYRLFGEAGWPLLDYMAGIHEEAQPAVGERVLCRHPFIEQKRVAVIPSRVVKLHSLVFDGKNGIVGELSSITESRQYVNDQINNTRADLLRYVNPGEYKVSVSEDSFRFLHNMWQQETPVTELR</sequence>
<dbReference type="InterPro" id="IPR013785">
    <property type="entry name" value="Aldolase_TIM"/>
</dbReference>
<dbReference type="GO" id="GO:0004516">
    <property type="term" value="F:nicotinate phosphoribosyltransferase activity"/>
    <property type="evidence" value="ECO:0007669"/>
    <property type="project" value="UniProtKB-EC"/>
</dbReference>
<comment type="cofactor">
    <cofactor evidence="2">
        <name>Mg(2+)</name>
        <dbReference type="ChEBI" id="CHEBI:18420"/>
    </cofactor>
</comment>
<keyword evidence="11" id="KW-0460">Magnesium</keyword>
<name>A0AAD9DIC6_9STRA</name>
<accession>A0AAD9DIC6</accession>
<dbReference type="InterPro" id="IPR007229">
    <property type="entry name" value="Nic_PRibTrfase-Fam"/>
</dbReference>
<feature type="compositionally biased region" description="Gly residues" evidence="16">
    <location>
        <begin position="227"/>
        <end position="243"/>
    </location>
</feature>
<evidence type="ECO:0000259" key="17">
    <source>
        <dbReference type="PROSITE" id="PS00716"/>
    </source>
</evidence>
<evidence type="ECO:0000256" key="15">
    <source>
        <dbReference type="SAM" id="Coils"/>
    </source>
</evidence>
<evidence type="ECO:0000256" key="3">
    <source>
        <dbReference type="ARBA" id="ARBA00004952"/>
    </source>
</evidence>
<dbReference type="SUPFAM" id="SSF51690">
    <property type="entry name" value="Nicotinate/Quinolinate PRTase C-terminal domain-like"/>
    <property type="match status" value="1"/>
</dbReference>
<evidence type="ECO:0000313" key="19">
    <source>
        <dbReference type="Proteomes" id="UP001224775"/>
    </source>
</evidence>
<dbReference type="GO" id="GO:0006352">
    <property type="term" value="P:DNA-templated transcription initiation"/>
    <property type="evidence" value="ECO:0007669"/>
    <property type="project" value="InterPro"/>
</dbReference>
<reference evidence="18" key="1">
    <citation type="submission" date="2023-06" db="EMBL/GenBank/DDBJ databases">
        <title>Survivors Of The Sea: Transcriptome response of Skeletonema marinoi to long-term dormancy.</title>
        <authorList>
            <person name="Pinder M.I.M."/>
            <person name="Kourtchenko O."/>
            <person name="Robertson E.K."/>
            <person name="Larsson T."/>
            <person name="Maumus F."/>
            <person name="Osuna-Cruz C.M."/>
            <person name="Vancaester E."/>
            <person name="Stenow R."/>
            <person name="Vandepoele K."/>
            <person name="Ploug H."/>
            <person name="Bruchert V."/>
            <person name="Godhe A."/>
            <person name="Topel M."/>
        </authorList>
    </citation>
    <scope>NUCLEOTIDE SEQUENCE</scope>
    <source>
        <strain evidence="18">R05AC</strain>
    </source>
</reference>
<dbReference type="Pfam" id="PF17956">
    <property type="entry name" value="NAPRTase_C"/>
    <property type="match status" value="1"/>
</dbReference>
<dbReference type="Proteomes" id="UP001224775">
    <property type="component" value="Unassembled WGS sequence"/>
</dbReference>
<keyword evidence="12" id="KW-0464">Manganese</keyword>
<evidence type="ECO:0000256" key="9">
    <source>
        <dbReference type="ARBA" id="ARBA00022679"/>
    </source>
</evidence>
<keyword evidence="8" id="KW-0662">Pyridine nucleotide biosynthesis</keyword>
<dbReference type="GO" id="GO:0046872">
    <property type="term" value="F:metal ion binding"/>
    <property type="evidence" value="ECO:0007669"/>
    <property type="project" value="UniProtKB-KW"/>
</dbReference>
<dbReference type="GO" id="GO:0003677">
    <property type="term" value="F:DNA binding"/>
    <property type="evidence" value="ECO:0007669"/>
    <property type="project" value="InterPro"/>
</dbReference>
<dbReference type="Pfam" id="PF04095">
    <property type="entry name" value="NAPRTase"/>
    <property type="match status" value="1"/>
</dbReference>
<dbReference type="SUPFAM" id="SSF54675">
    <property type="entry name" value="Nicotinate/Quinolinate PRTase N-terminal domain-like"/>
    <property type="match status" value="1"/>
</dbReference>
<protein>
    <recommendedName>
        <fullName evidence="5">nicotinate phosphoribosyltransferase</fullName>
        <ecNumber evidence="5">6.3.4.21</ecNumber>
    </recommendedName>
</protein>
<evidence type="ECO:0000256" key="5">
    <source>
        <dbReference type="ARBA" id="ARBA00013236"/>
    </source>
</evidence>
<dbReference type="PANTHER" id="PTHR11098">
    <property type="entry name" value="NICOTINATE PHOSPHORIBOSYLTRANSFERASE"/>
    <property type="match status" value="1"/>
</dbReference>
<evidence type="ECO:0000256" key="6">
    <source>
        <dbReference type="ARBA" id="ARBA00022553"/>
    </source>
</evidence>